<feature type="domain" description="DUF2249" evidence="1">
    <location>
        <begin position="8"/>
        <end position="73"/>
    </location>
</feature>
<keyword evidence="3" id="KW-1185">Reference proteome</keyword>
<dbReference type="Pfam" id="PF10006">
    <property type="entry name" value="DUF2249"/>
    <property type="match status" value="1"/>
</dbReference>
<dbReference type="Proteomes" id="UP000183988">
    <property type="component" value="Unassembled WGS sequence"/>
</dbReference>
<dbReference type="OrthoDB" id="30295at2"/>
<name>A0A1M5I3S2_9BACI</name>
<dbReference type="STRING" id="930117.SAMN05216225_102136"/>
<evidence type="ECO:0000313" key="2">
    <source>
        <dbReference type="EMBL" id="SHG22882.1"/>
    </source>
</evidence>
<dbReference type="InterPro" id="IPR018720">
    <property type="entry name" value="DUF2249"/>
</dbReference>
<proteinExistence type="predicted"/>
<protein>
    <submittedName>
        <fullName evidence="2">Uncharacterized conserved protein</fullName>
    </submittedName>
</protein>
<dbReference type="RefSeq" id="WP_072890495.1">
    <property type="nucleotide sequence ID" value="NZ_FQVW01000021.1"/>
</dbReference>
<reference evidence="2 3" key="1">
    <citation type="submission" date="2016-11" db="EMBL/GenBank/DDBJ databases">
        <authorList>
            <person name="Jaros S."/>
            <person name="Januszkiewicz K."/>
            <person name="Wedrychowicz H."/>
        </authorList>
    </citation>
    <scope>NUCLEOTIDE SEQUENCE [LARGE SCALE GENOMIC DNA]</scope>
    <source>
        <strain evidence="2 3">IBRC-M 10683</strain>
    </source>
</reference>
<accession>A0A1M5I3S2</accession>
<organism evidence="2 3">
    <name type="scientific">Ornithinibacillus halophilus</name>
    <dbReference type="NCBI Taxonomy" id="930117"/>
    <lineage>
        <taxon>Bacteria</taxon>
        <taxon>Bacillati</taxon>
        <taxon>Bacillota</taxon>
        <taxon>Bacilli</taxon>
        <taxon>Bacillales</taxon>
        <taxon>Bacillaceae</taxon>
        <taxon>Ornithinibacillus</taxon>
    </lineage>
</organism>
<sequence>MNNEPFVELDVREDLRLKKEPFDKIMGTVKGLKDGQAFILHAPFNPVPLHKVLGRKGFSYEAEKIEKKHWKVTYIKKEMSE</sequence>
<dbReference type="EMBL" id="FQVW01000021">
    <property type="protein sequence ID" value="SHG22882.1"/>
    <property type="molecule type" value="Genomic_DNA"/>
</dbReference>
<gene>
    <name evidence="2" type="ORF">SAMN05216225_102136</name>
</gene>
<evidence type="ECO:0000259" key="1">
    <source>
        <dbReference type="Pfam" id="PF10006"/>
    </source>
</evidence>
<dbReference type="AlphaFoldDB" id="A0A1M5I3S2"/>
<evidence type="ECO:0000313" key="3">
    <source>
        <dbReference type="Proteomes" id="UP000183988"/>
    </source>
</evidence>